<dbReference type="AlphaFoldDB" id="A0A974S1N8"/>
<dbReference type="PANTHER" id="PTHR46494">
    <property type="entry name" value="CORA FAMILY METAL ION TRANSPORTER (EUROFUNG)"/>
    <property type="match status" value="1"/>
</dbReference>
<dbReference type="Gene3D" id="1.20.58.340">
    <property type="entry name" value="Magnesium transport protein CorA, transmembrane region"/>
    <property type="match status" value="2"/>
</dbReference>
<reference evidence="14 15" key="1">
    <citation type="submission" date="2021-01" db="EMBL/GenBank/DDBJ databases">
        <title>FDA dAtabase for Regulatory Grade micrObial Sequences (FDA-ARGOS): Supporting development and validation of Infectious Disease Dx tests.</title>
        <authorList>
            <person name="Nelson B."/>
            <person name="Plummer A."/>
            <person name="Tallon L."/>
            <person name="Sadzewicz L."/>
            <person name="Zhao X."/>
            <person name="Boylan J."/>
            <person name="Ott S."/>
            <person name="Bowen H."/>
            <person name="Vavikolanu K."/>
            <person name="Mehta A."/>
            <person name="Aluvathingal J."/>
            <person name="Nadendla S."/>
            <person name="Myers T."/>
            <person name="Yan Y."/>
            <person name="Sichtig H."/>
        </authorList>
    </citation>
    <scope>NUCLEOTIDE SEQUENCE [LARGE SCALE GENOMIC DNA]</scope>
    <source>
        <strain evidence="14 15">FDAARGOS_1161</strain>
    </source>
</reference>
<protein>
    <submittedName>
        <fullName evidence="14">Magnesium transporter CorA family protein</fullName>
    </submittedName>
</protein>
<feature type="transmembrane region" description="Helical" evidence="13">
    <location>
        <begin position="274"/>
        <end position="294"/>
    </location>
</feature>
<keyword evidence="4" id="KW-1003">Cell membrane</keyword>
<dbReference type="GO" id="GO:0050897">
    <property type="term" value="F:cobalt ion binding"/>
    <property type="evidence" value="ECO:0007669"/>
    <property type="project" value="TreeGrafter"/>
</dbReference>
<name>A0A974S1N8_PERPY</name>
<dbReference type="CDD" id="cd12821">
    <property type="entry name" value="EcCorA_ZntB-like"/>
    <property type="match status" value="1"/>
</dbReference>
<dbReference type="EMBL" id="CP068053">
    <property type="protein sequence ID" value="QQT00460.1"/>
    <property type="molecule type" value="Genomic_DNA"/>
</dbReference>
<dbReference type="GO" id="GO:0000287">
    <property type="term" value="F:magnesium ion binding"/>
    <property type="evidence" value="ECO:0007669"/>
    <property type="project" value="TreeGrafter"/>
</dbReference>
<dbReference type="InterPro" id="IPR045861">
    <property type="entry name" value="CorA_cytoplasmic_dom"/>
</dbReference>
<evidence type="ECO:0000256" key="8">
    <source>
        <dbReference type="ARBA" id="ARBA00023065"/>
    </source>
</evidence>
<dbReference type="SUPFAM" id="SSF143865">
    <property type="entry name" value="CorA soluble domain-like"/>
    <property type="match status" value="1"/>
</dbReference>
<evidence type="ECO:0000256" key="5">
    <source>
        <dbReference type="ARBA" id="ARBA00022692"/>
    </source>
</evidence>
<dbReference type="InterPro" id="IPR002523">
    <property type="entry name" value="MgTranspt_CorA/ZnTranspt_ZntB"/>
</dbReference>
<keyword evidence="7 13" id="KW-1133">Transmembrane helix</keyword>
<dbReference type="RefSeq" id="WP_040375356.1">
    <property type="nucleotide sequence ID" value="NZ_CP068053.1"/>
</dbReference>
<evidence type="ECO:0000313" key="14">
    <source>
        <dbReference type="EMBL" id="QQT00460.1"/>
    </source>
</evidence>
<evidence type="ECO:0000256" key="9">
    <source>
        <dbReference type="ARBA" id="ARBA00023136"/>
    </source>
</evidence>
<organism evidence="14 15">
    <name type="scientific">Peribacillus psychrosaccharolyticus</name>
    <name type="common">Bacillus psychrosaccharolyticus</name>
    <dbReference type="NCBI Taxonomy" id="1407"/>
    <lineage>
        <taxon>Bacteria</taxon>
        <taxon>Bacillati</taxon>
        <taxon>Bacillota</taxon>
        <taxon>Bacilli</taxon>
        <taxon>Bacillales</taxon>
        <taxon>Bacillaceae</taxon>
        <taxon>Peribacillus</taxon>
    </lineage>
</organism>
<dbReference type="Proteomes" id="UP000595254">
    <property type="component" value="Chromosome"/>
</dbReference>
<evidence type="ECO:0000256" key="2">
    <source>
        <dbReference type="ARBA" id="ARBA00009765"/>
    </source>
</evidence>
<gene>
    <name evidence="14" type="ORF">I6J18_00440</name>
</gene>
<keyword evidence="8" id="KW-0406">Ion transport</keyword>
<comment type="similarity">
    <text evidence="2">Belongs to the CorA metal ion transporter (MIT) (TC 1.A.35) family.</text>
</comment>
<feature type="coiled-coil region" evidence="12">
    <location>
        <begin position="200"/>
        <end position="227"/>
    </location>
</feature>
<comment type="catalytic activity">
    <reaction evidence="10">
        <text>Mg(2+)(in) = Mg(2+)(out)</text>
        <dbReference type="Rhea" id="RHEA:29827"/>
        <dbReference type="ChEBI" id="CHEBI:18420"/>
    </reaction>
</comment>
<dbReference type="KEGG" id="ppsr:I6J18_00440"/>
<keyword evidence="3" id="KW-0813">Transport</keyword>
<comment type="function">
    <text evidence="11">Mediates influx of magnesium ions. Alternates between open and closed states. Activated by low cytoplasmic Mg(2+) levels. Inactive when cytoplasmic Mg(2+) levels are high.</text>
</comment>
<evidence type="ECO:0000256" key="7">
    <source>
        <dbReference type="ARBA" id="ARBA00022989"/>
    </source>
</evidence>
<keyword evidence="12" id="KW-0175">Coiled coil</keyword>
<evidence type="ECO:0000256" key="11">
    <source>
        <dbReference type="ARBA" id="ARBA00045497"/>
    </source>
</evidence>
<dbReference type="SUPFAM" id="SSF144083">
    <property type="entry name" value="Magnesium transport protein CorA, transmembrane region"/>
    <property type="match status" value="1"/>
</dbReference>
<accession>A0A974S1N8</accession>
<evidence type="ECO:0000256" key="4">
    <source>
        <dbReference type="ARBA" id="ARBA00022475"/>
    </source>
</evidence>
<dbReference type="PANTHER" id="PTHR46494:SF2">
    <property type="entry name" value="MAGNESIUM TRANSPORT PROTEIN CORA"/>
    <property type="match status" value="1"/>
</dbReference>
<dbReference type="GO" id="GO:0005886">
    <property type="term" value="C:plasma membrane"/>
    <property type="evidence" value="ECO:0007669"/>
    <property type="project" value="UniProtKB-SubCell"/>
</dbReference>
<dbReference type="Pfam" id="PF01544">
    <property type="entry name" value="CorA"/>
    <property type="match status" value="1"/>
</dbReference>
<evidence type="ECO:0000256" key="6">
    <source>
        <dbReference type="ARBA" id="ARBA00022842"/>
    </source>
</evidence>
<keyword evidence="5 13" id="KW-0812">Transmembrane</keyword>
<sequence length="313" mass="36818">MGEHSFNQNRWQWHELDLTNEYRLQQLISQTKKCEQWVEHTLSKKSINLGLHIAEEGKEAIWGSLVYIQDIEEKEKQHTFHFYLTNEFLITGYLDLSLMDDISQDDLFNMLDHVESPIDGLMIILSEIISSFLIQIGHFEQRINDLLWDVKAKNGKAILEKIADCRHELLVWKNLAVPVREIIIALEEAFGEEIKESIQFKRTELRLQRTKTLLHEYEQEIESMVNLENVVASLRGNEIMKTLTVLTTLFTPVMAWGALWGMNFKHMPELKWQFGYLFSVILIVINTLALYVYLKKKGWMGDILRARKKNSFF</sequence>
<evidence type="ECO:0000256" key="10">
    <source>
        <dbReference type="ARBA" id="ARBA00034269"/>
    </source>
</evidence>
<dbReference type="FunFam" id="1.20.58.340:FF:000004">
    <property type="entry name" value="Magnesium transport protein CorA"/>
    <property type="match status" value="1"/>
</dbReference>
<dbReference type="GO" id="GO:0015095">
    <property type="term" value="F:magnesium ion transmembrane transporter activity"/>
    <property type="evidence" value="ECO:0007669"/>
    <property type="project" value="TreeGrafter"/>
</dbReference>
<keyword evidence="6" id="KW-0460">Magnesium</keyword>
<dbReference type="GO" id="GO:0015087">
    <property type="term" value="F:cobalt ion transmembrane transporter activity"/>
    <property type="evidence" value="ECO:0007669"/>
    <property type="project" value="TreeGrafter"/>
</dbReference>
<feature type="transmembrane region" description="Helical" evidence="13">
    <location>
        <begin position="243"/>
        <end position="262"/>
    </location>
</feature>
<comment type="subcellular location">
    <subcellularLocation>
        <location evidence="1">Cell membrane</location>
        <topology evidence="1">Multi-pass membrane protein</topology>
    </subcellularLocation>
</comment>
<evidence type="ECO:0000313" key="15">
    <source>
        <dbReference type="Proteomes" id="UP000595254"/>
    </source>
</evidence>
<proteinExistence type="inferred from homology"/>
<evidence type="ECO:0000256" key="1">
    <source>
        <dbReference type="ARBA" id="ARBA00004651"/>
    </source>
</evidence>
<evidence type="ECO:0000256" key="12">
    <source>
        <dbReference type="SAM" id="Coils"/>
    </source>
</evidence>
<evidence type="ECO:0000256" key="13">
    <source>
        <dbReference type="SAM" id="Phobius"/>
    </source>
</evidence>
<evidence type="ECO:0000256" key="3">
    <source>
        <dbReference type="ARBA" id="ARBA00022448"/>
    </source>
</evidence>
<keyword evidence="15" id="KW-1185">Reference proteome</keyword>
<keyword evidence="9 13" id="KW-0472">Membrane</keyword>
<dbReference type="InterPro" id="IPR045863">
    <property type="entry name" value="CorA_TM1_TM2"/>
</dbReference>